<dbReference type="InterPro" id="IPR039261">
    <property type="entry name" value="FNR_nucleotide-bd"/>
</dbReference>
<dbReference type="CDD" id="cd06193">
    <property type="entry name" value="siderophore_interacting"/>
    <property type="match status" value="1"/>
</dbReference>
<dbReference type="Gene3D" id="2.40.30.10">
    <property type="entry name" value="Translation factors"/>
    <property type="match status" value="2"/>
</dbReference>
<feature type="domain" description="FAD-binding FR-type" evidence="2">
    <location>
        <begin position="15"/>
        <end position="113"/>
    </location>
</feature>
<dbReference type="GO" id="GO:0016491">
    <property type="term" value="F:oxidoreductase activity"/>
    <property type="evidence" value="ECO:0007669"/>
    <property type="project" value="InterPro"/>
</dbReference>
<organism evidence="3 4">
    <name type="scientific">Nannocystis pusilla</name>
    <dbReference type="NCBI Taxonomy" id="889268"/>
    <lineage>
        <taxon>Bacteria</taxon>
        <taxon>Pseudomonadati</taxon>
        <taxon>Myxococcota</taxon>
        <taxon>Polyangia</taxon>
        <taxon>Nannocystales</taxon>
        <taxon>Nannocystaceae</taxon>
        <taxon>Nannocystis</taxon>
    </lineage>
</organism>
<dbReference type="PROSITE" id="PS51384">
    <property type="entry name" value="FAD_FR"/>
    <property type="match status" value="1"/>
</dbReference>
<dbReference type="RefSeq" id="WP_267769779.1">
    <property type="nucleotide sequence ID" value="NZ_JAPNKE010000002.1"/>
</dbReference>
<reference evidence="3" key="1">
    <citation type="submission" date="2022-11" db="EMBL/GenBank/DDBJ databases">
        <title>Minimal conservation of predation-associated metabolite biosynthetic gene clusters underscores biosynthetic potential of Myxococcota including descriptions for ten novel species: Archangium lansinium sp. nov., Myxococcus landrumus sp. nov., Nannocystis bai.</title>
        <authorList>
            <person name="Ahearne A."/>
            <person name="Stevens C."/>
            <person name="Phillips K."/>
        </authorList>
    </citation>
    <scope>NUCLEOTIDE SEQUENCE</scope>
    <source>
        <strain evidence="3">Na p29</strain>
    </source>
</reference>
<sequence length="237" mass="25421">MASVKAMLGDAVARLFFHEWTITAVREVSPHFRRIELTGEDLREAHGAGDKVQVMIPGTGPRTYTPFAADRERGAVSLLVYLHGEEPGAQWGRAAQAGERVRVFGPRGSLPFSTLAPAVVLFGDETSFAAARALRELRGPEAPLSFVFEVTHADEAEAVLAALDVGPRTLVPRGPDHLLAVERGLRAALARHAGADLVLCGNAKSIQTLRAALKASPAPHARQKVKAYWSPGKRGLD</sequence>
<dbReference type="Pfam" id="PF08021">
    <property type="entry name" value="FAD_binding_9"/>
    <property type="match status" value="1"/>
</dbReference>
<dbReference type="AlphaFoldDB" id="A0A9X3ENZ7"/>
<dbReference type="Proteomes" id="UP001150924">
    <property type="component" value="Unassembled WGS sequence"/>
</dbReference>
<dbReference type="PANTHER" id="PTHR30157:SF0">
    <property type="entry name" value="NADPH-DEPENDENT FERRIC-CHELATE REDUCTASE"/>
    <property type="match status" value="1"/>
</dbReference>
<keyword evidence="4" id="KW-1185">Reference proteome</keyword>
<evidence type="ECO:0000256" key="1">
    <source>
        <dbReference type="ARBA" id="ARBA00035644"/>
    </source>
</evidence>
<dbReference type="InterPro" id="IPR017927">
    <property type="entry name" value="FAD-bd_FR_type"/>
</dbReference>
<evidence type="ECO:0000259" key="2">
    <source>
        <dbReference type="PROSITE" id="PS51384"/>
    </source>
</evidence>
<dbReference type="PANTHER" id="PTHR30157">
    <property type="entry name" value="FERRIC REDUCTASE, NADPH-DEPENDENT"/>
    <property type="match status" value="1"/>
</dbReference>
<evidence type="ECO:0000313" key="3">
    <source>
        <dbReference type="EMBL" id="MCY1007190.1"/>
    </source>
</evidence>
<dbReference type="InterPro" id="IPR007037">
    <property type="entry name" value="SIP_rossman_dom"/>
</dbReference>
<comment type="similarity">
    <text evidence="1">Belongs to the SIP oxidoreductase family.</text>
</comment>
<evidence type="ECO:0000313" key="4">
    <source>
        <dbReference type="Proteomes" id="UP001150924"/>
    </source>
</evidence>
<name>A0A9X3ENZ7_9BACT</name>
<proteinExistence type="inferred from homology"/>
<accession>A0A9X3ENZ7</accession>
<protein>
    <submittedName>
        <fullName evidence="3">Siderophore-interacting protein</fullName>
    </submittedName>
</protein>
<dbReference type="EMBL" id="JAPNKE010000002">
    <property type="protein sequence ID" value="MCY1007190.1"/>
    <property type="molecule type" value="Genomic_DNA"/>
</dbReference>
<dbReference type="InterPro" id="IPR013113">
    <property type="entry name" value="SIP_FAD-bd"/>
</dbReference>
<dbReference type="SUPFAM" id="SSF63380">
    <property type="entry name" value="Riboflavin synthase domain-like"/>
    <property type="match status" value="1"/>
</dbReference>
<gene>
    <name evidence="3" type="ORF">OV079_16830</name>
</gene>
<dbReference type="InterPro" id="IPR017938">
    <property type="entry name" value="Riboflavin_synthase-like_b-brl"/>
</dbReference>
<dbReference type="Gene3D" id="3.40.50.80">
    <property type="entry name" value="Nucleotide-binding domain of ferredoxin-NADP reductase (FNR) module"/>
    <property type="match status" value="1"/>
</dbReference>
<comment type="caution">
    <text evidence="3">The sequence shown here is derived from an EMBL/GenBank/DDBJ whole genome shotgun (WGS) entry which is preliminary data.</text>
</comment>
<dbReference type="Pfam" id="PF04954">
    <property type="entry name" value="SIP"/>
    <property type="match status" value="1"/>
</dbReference>
<dbReference type="InterPro" id="IPR039374">
    <property type="entry name" value="SIP_fam"/>
</dbReference>